<keyword evidence="3 5" id="KW-0378">Hydrolase</keyword>
<protein>
    <recommendedName>
        <fullName evidence="5">Putative metal-dependent hydrolase QUF89_09150</fullName>
        <ecNumber evidence="5">3.-.-.-</ecNumber>
    </recommendedName>
</protein>
<dbReference type="GO" id="GO:0005737">
    <property type="term" value="C:cytoplasm"/>
    <property type="evidence" value="ECO:0007669"/>
    <property type="project" value="UniProtKB-SubCell"/>
</dbReference>
<dbReference type="GO" id="GO:0008270">
    <property type="term" value="F:zinc ion binding"/>
    <property type="evidence" value="ECO:0007669"/>
    <property type="project" value="UniProtKB-UniRule"/>
</dbReference>
<comment type="similarity">
    <text evidence="5">Belongs to the metal hydrolase YfiT family.</text>
</comment>
<dbReference type="NCBIfam" id="NF009807">
    <property type="entry name" value="PRK13291.1"/>
    <property type="match status" value="1"/>
</dbReference>
<feature type="domain" description="DinB-like" evidence="6">
    <location>
        <begin position="28"/>
        <end position="163"/>
    </location>
</feature>
<dbReference type="InterPro" id="IPR023774">
    <property type="entry name" value="Put_metal_dep_hydrolase_YfiT"/>
</dbReference>
<dbReference type="InterPro" id="IPR024775">
    <property type="entry name" value="DinB-like"/>
</dbReference>
<dbReference type="Proteomes" id="UP001234602">
    <property type="component" value="Unassembled WGS sequence"/>
</dbReference>
<feature type="binding site" evidence="5">
    <location>
        <position position="64"/>
    </location>
    <ligand>
        <name>Zn(2+)</name>
        <dbReference type="ChEBI" id="CHEBI:29105"/>
    </ligand>
</feature>
<dbReference type="AlphaFoldDB" id="A0AAW7IBR1"/>
<dbReference type="InterPro" id="IPR034660">
    <property type="entry name" value="DinB/YfiT-like"/>
</dbReference>
<evidence type="ECO:0000313" key="7">
    <source>
        <dbReference type="EMBL" id="MDM5452348.1"/>
    </source>
</evidence>
<evidence type="ECO:0000256" key="3">
    <source>
        <dbReference type="ARBA" id="ARBA00022801"/>
    </source>
</evidence>
<gene>
    <name evidence="7" type="ORF">QUF89_09150</name>
</gene>
<keyword evidence="1 5" id="KW-0963">Cytoplasm</keyword>
<proteinExistence type="inferred from homology"/>
<evidence type="ECO:0000256" key="5">
    <source>
        <dbReference type="HAMAP-Rule" id="MF_01256"/>
    </source>
</evidence>
<comment type="function">
    <text evidence="5">Possible metal-dependent hydrolase.</text>
</comment>
<comment type="subunit">
    <text evidence="5">Homodimer.</text>
</comment>
<organism evidence="7 8">
    <name type="scientific">Peribacillus simplex</name>
    <dbReference type="NCBI Taxonomy" id="1478"/>
    <lineage>
        <taxon>Bacteria</taxon>
        <taxon>Bacillati</taxon>
        <taxon>Bacillota</taxon>
        <taxon>Bacilli</taxon>
        <taxon>Bacillales</taxon>
        <taxon>Bacillaceae</taxon>
        <taxon>Peribacillus</taxon>
    </lineage>
</organism>
<accession>A0AAW7IBR1</accession>
<sequence>MDLRYPIGRFQFDGEITSGVAGGWIKEIEALPGMLREAVGSMDDEQLDTAYRPGGWTVRQVVHHVADSHMNAYIRFKLALTENSPVIKPYEEGRWAELPDYDLPIDISLSLIEAVHTRLGKLLSRLHADDLNRAFIHPDSGEVTVGENIGIYAWHGRHHLAHITSLSKRPGMVNITVSPESE</sequence>
<dbReference type="RefSeq" id="WP_289319839.1">
    <property type="nucleotide sequence ID" value="NZ_JAUCEY010000008.1"/>
</dbReference>
<reference evidence="7" key="1">
    <citation type="submission" date="2023-06" db="EMBL/GenBank/DDBJ databases">
        <title>Comparative genomics of Bacillaceae isolates and their secondary metabolite potential.</title>
        <authorList>
            <person name="Song L."/>
            <person name="Nielsen L.J."/>
            <person name="Mohite O."/>
            <person name="Xu X."/>
            <person name="Weber T."/>
            <person name="Kovacs A.T."/>
        </authorList>
    </citation>
    <scope>NUCLEOTIDE SEQUENCE</scope>
    <source>
        <strain evidence="7">D8_B_37</strain>
    </source>
</reference>
<dbReference type="GO" id="GO:0016787">
    <property type="term" value="F:hydrolase activity"/>
    <property type="evidence" value="ECO:0007669"/>
    <property type="project" value="UniProtKB-UniRule"/>
</dbReference>
<feature type="binding site" evidence="5">
    <location>
        <position position="155"/>
    </location>
    <ligand>
        <name>Zn(2+)</name>
        <dbReference type="ChEBI" id="CHEBI:29105"/>
    </ligand>
</feature>
<name>A0AAW7IBR1_9BACI</name>
<evidence type="ECO:0000313" key="8">
    <source>
        <dbReference type="Proteomes" id="UP001234602"/>
    </source>
</evidence>
<evidence type="ECO:0000256" key="4">
    <source>
        <dbReference type="ARBA" id="ARBA00022833"/>
    </source>
</evidence>
<evidence type="ECO:0000256" key="2">
    <source>
        <dbReference type="ARBA" id="ARBA00022723"/>
    </source>
</evidence>
<dbReference type="EMBL" id="JAUCEY010000008">
    <property type="protein sequence ID" value="MDM5452348.1"/>
    <property type="molecule type" value="Genomic_DNA"/>
</dbReference>
<feature type="binding site" evidence="5">
    <location>
        <position position="159"/>
    </location>
    <ligand>
        <name>Zn(2+)</name>
        <dbReference type="ChEBI" id="CHEBI:29105"/>
    </ligand>
</feature>
<comment type="cofactor">
    <cofactor evidence="5">
        <name>Zn(2+)</name>
        <dbReference type="ChEBI" id="CHEBI:29105"/>
    </cofactor>
    <text evidence="5">Binds 1 zinc ion per subunit.</text>
</comment>
<evidence type="ECO:0000256" key="1">
    <source>
        <dbReference type="ARBA" id="ARBA00022490"/>
    </source>
</evidence>
<comment type="caution">
    <text evidence="7">The sequence shown here is derived from an EMBL/GenBank/DDBJ whole genome shotgun (WGS) entry which is preliminary data.</text>
</comment>
<evidence type="ECO:0000259" key="6">
    <source>
        <dbReference type="Pfam" id="PF12867"/>
    </source>
</evidence>
<comment type="subcellular location">
    <subcellularLocation>
        <location evidence="5">Cytoplasm</location>
    </subcellularLocation>
</comment>
<dbReference type="SUPFAM" id="SSF109854">
    <property type="entry name" value="DinB/YfiT-like putative metalloenzymes"/>
    <property type="match status" value="1"/>
</dbReference>
<keyword evidence="2 5" id="KW-0479">Metal-binding</keyword>
<dbReference type="HAMAP" id="MF_01256">
    <property type="entry name" value="YfiT_hydrol"/>
    <property type="match status" value="1"/>
</dbReference>
<dbReference type="EC" id="3.-.-.-" evidence="5"/>
<dbReference type="Pfam" id="PF12867">
    <property type="entry name" value="DinB_2"/>
    <property type="match status" value="1"/>
</dbReference>
<dbReference type="Gene3D" id="1.20.120.450">
    <property type="entry name" value="dinb family like domain"/>
    <property type="match status" value="1"/>
</dbReference>
<keyword evidence="4 5" id="KW-0862">Zinc</keyword>